<dbReference type="OrthoDB" id="7056452at2"/>
<dbReference type="Pfam" id="PF13349">
    <property type="entry name" value="DUF4097"/>
    <property type="match status" value="1"/>
</dbReference>
<feature type="chain" id="PRO_5017010083" description="DUF4097 domain-containing protein" evidence="2">
    <location>
        <begin position="26"/>
        <end position="306"/>
    </location>
</feature>
<proteinExistence type="predicted"/>
<evidence type="ECO:0000259" key="3">
    <source>
        <dbReference type="Pfam" id="PF13349"/>
    </source>
</evidence>
<evidence type="ECO:0000313" key="5">
    <source>
        <dbReference type="Proteomes" id="UP000253782"/>
    </source>
</evidence>
<dbReference type="AlphaFoldDB" id="A0A369UKB3"/>
<evidence type="ECO:0000313" key="4">
    <source>
        <dbReference type="EMBL" id="RDD80555.1"/>
    </source>
</evidence>
<gene>
    <name evidence="4" type="ORF">DVJ77_16900</name>
</gene>
<feature type="signal peptide" evidence="2">
    <location>
        <begin position="1"/>
        <end position="25"/>
    </location>
</feature>
<keyword evidence="2" id="KW-0732">Signal</keyword>
<evidence type="ECO:0000256" key="1">
    <source>
        <dbReference type="SAM" id="MobiDB-lite"/>
    </source>
</evidence>
<reference evidence="4 5" key="1">
    <citation type="submission" date="2018-07" db="EMBL/GenBank/DDBJ databases">
        <title>Dyella tabacisoli L4-6T, whole genome shotgun sequence.</title>
        <authorList>
            <person name="Zhou X.-K."/>
            <person name="Li W.-J."/>
            <person name="Duan Y.-Q."/>
        </authorList>
    </citation>
    <scope>NUCLEOTIDE SEQUENCE [LARGE SCALE GENOMIC DNA]</scope>
    <source>
        <strain evidence="4 5">L4-6</strain>
    </source>
</reference>
<comment type="caution">
    <text evidence="4">The sequence shown here is derived from an EMBL/GenBank/DDBJ whole genome shotgun (WGS) entry which is preliminary data.</text>
</comment>
<accession>A0A369UKB3</accession>
<name>A0A369UKB3_9GAMM</name>
<organism evidence="4 5">
    <name type="scientific">Dyella tabacisoli</name>
    <dbReference type="NCBI Taxonomy" id="2282381"/>
    <lineage>
        <taxon>Bacteria</taxon>
        <taxon>Pseudomonadati</taxon>
        <taxon>Pseudomonadota</taxon>
        <taxon>Gammaproteobacteria</taxon>
        <taxon>Lysobacterales</taxon>
        <taxon>Rhodanobacteraceae</taxon>
        <taxon>Dyella</taxon>
    </lineage>
</organism>
<dbReference type="RefSeq" id="WP_114846682.1">
    <property type="nucleotide sequence ID" value="NZ_JBHSPE010000025.1"/>
</dbReference>
<feature type="region of interest" description="Disordered" evidence="1">
    <location>
        <begin position="264"/>
        <end position="291"/>
    </location>
</feature>
<dbReference type="EMBL" id="QQAH01000016">
    <property type="protein sequence ID" value="RDD80555.1"/>
    <property type="molecule type" value="Genomic_DNA"/>
</dbReference>
<dbReference type="Proteomes" id="UP000253782">
    <property type="component" value="Unassembled WGS sequence"/>
</dbReference>
<feature type="compositionally biased region" description="Basic and acidic residues" evidence="1">
    <location>
        <begin position="264"/>
        <end position="276"/>
    </location>
</feature>
<protein>
    <recommendedName>
        <fullName evidence="3">DUF4097 domain-containing protein</fullName>
    </recommendedName>
</protein>
<sequence>MKITRRHTLLLSPILLSLSIGSALADAPINLSHDAAPNVRVSITNIKGTVSVTAWDRNQVQVSGHLGDGARPLTIDGSNSNLVIKVQPQGSKSGWFNWNNDTAMASSTLDLRVPKGASLDVEVVSAPLGIDGIDGGDIKVSSVSGKVRINARTPSLTVNSVSGNLELAGRAERVSLQTVSGDILAPTVGSDAELQTVSGRIRVNGGPWKRVNLSTVSGDVVLTGALAPSGNVSIDSMSGDVQLQLPDSLSAAIHANSFSGDLRSDFGTPKKLEHGPGTELETSAGGGNGKISVETFSGDLRIRKGE</sequence>
<dbReference type="InterPro" id="IPR025164">
    <property type="entry name" value="Toastrack_DUF4097"/>
</dbReference>
<keyword evidence="5" id="KW-1185">Reference proteome</keyword>
<evidence type="ECO:0000256" key="2">
    <source>
        <dbReference type="SAM" id="SignalP"/>
    </source>
</evidence>
<feature type="domain" description="DUF4097" evidence="3">
    <location>
        <begin position="41"/>
        <end position="302"/>
    </location>
</feature>